<feature type="coiled-coil region" evidence="1">
    <location>
        <begin position="926"/>
        <end position="1009"/>
    </location>
</feature>
<feature type="compositionally biased region" description="Low complexity" evidence="2">
    <location>
        <begin position="450"/>
        <end position="476"/>
    </location>
</feature>
<feature type="region of interest" description="Disordered" evidence="2">
    <location>
        <begin position="820"/>
        <end position="842"/>
    </location>
</feature>
<dbReference type="AlphaFoldDB" id="A0A2N9HNR5"/>
<feature type="compositionally biased region" description="Acidic residues" evidence="2">
    <location>
        <begin position="1060"/>
        <end position="1074"/>
    </location>
</feature>
<proteinExistence type="predicted"/>
<dbReference type="PANTHER" id="PTHR31099">
    <property type="entry name" value="OS06G0165300 PROTEIN"/>
    <property type="match status" value="1"/>
</dbReference>
<evidence type="ECO:0000256" key="1">
    <source>
        <dbReference type="SAM" id="Coils"/>
    </source>
</evidence>
<organism evidence="4">
    <name type="scientific">Fagus sylvatica</name>
    <name type="common">Beechnut</name>
    <dbReference type="NCBI Taxonomy" id="28930"/>
    <lineage>
        <taxon>Eukaryota</taxon>
        <taxon>Viridiplantae</taxon>
        <taxon>Streptophyta</taxon>
        <taxon>Embryophyta</taxon>
        <taxon>Tracheophyta</taxon>
        <taxon>Spermatophyta</taxon>
        <taxon>Magnoliopsida</taxon>
        <taxon>eudicotyledons</taxon>
        <taxon>Gunneridae</taxon>
        <taxon>Pentapetalae</taxon>
        <taxon>rosids</taxon>
        <taxon>fabids</taxon>
        <taxon>Fagales</taxon>
        <taxon>Fagaceae</taxon>
        <taxon>Fagus</taxon>
    </lineage>
</organism>
<gene>
    <name evidence="4" type="ORF">FSB_LOCUS43699</name>
</gene>
<reference evidence="4" key="1">
    <citation type="submission" date="2018-02" db="EMBL/GenBank/DDBJ databases">
        <authorList>
            <person name="Cohen D.B."/>
            <person name="Kent A.D."/>
        </authorList>
    </citation>
    <scope>NUCLEOTIDE SEQUENCE</scope>
</reference>
<dbReference type="EMBL" id="OIVN01004166">
    <property type="protein sequence ID" value="SPD15817.1"/>
    <property type="molecule type" value="Genomic_DNA"/>
</dbReference>
<feature type="compositionally biased region" description="Polar residues" evidence="2">
    <location>
        <begin position="477"/>
        <end position="496"/>
    </location>
</feature>
<sequence>MTPYWTYPPKGMLFDDTLLDIAPLGCLTILRGASVSMTPYWTYPPRGILFDDTLLDITPLKCLTVLRVASVSMTPYWTYPPRGILFDDTLLDIAPLGYLAVLRGASVSMTPYWTYPPRGMLFDDTLLDIAPLGCLTVLQGASVLMTPYWTYPPRGMLFDDTLLDIAPLGCLTDPVTDFKASKLHLSVVVLGHFPLGGQSYFNGNNGLYAKGRQIYDVRRTAIIDQDTSCRIAGNLQGDDQRIVVRVEDFAGIFLCKGQNDLRCYGFGPHRNDSICLSVFLSFGRSEQSLSTICTKLHVEKKVVTPAARGKEDLLSDDAWKSVTALMMKILPGINRSGDVLHRSVDCSQSSLEMEDLQDKESDRKWHRFGADLGGSDAFVRIVGSEDTWCINSPSLGRPVLVWLVVLCDVHGLGPLDSWKTPVAGGESAWFRGEVECCIACRTCRVEFPMSSSVNGSSESSSSGERGSVSGSEYSGSHGRSSETAELSTSDSSSQETILPVSGLDPNKSLVAEGVSSKFVDKDIKRLRTRYQIPEDIVLRLPDKGEWACSSNGEDVVLYEDNLAAGLRLPFRPFERELLHRLGLAPSQLNPNAWRITIGLQVLWKMASDGEYELTVDEFLFLYKLAYIPASPGIWAFTCHKGSPRLVPDLSNSNRSWKPKFFFLCGDSWEFSPDEAVGEDPCGLRRTWGIPLTAGAILTPYVLFCFYFYFDGRPGTYLYLLFAAFRHPSLSTRLRERLLRVAEYQKEKLVRLVDLLSPFTLAEWSLGPEPSPEVKKAIKAYQQSEAERKRLREVAQNLEDLPDASALFSKNAKSGKKVVIEKGQSSKKGGHQDKPLPSAKVKTPEKVHVYHEVPPSPVALKGRGVAPGDIVPTIYNSSSRAMDKVAKLYEKVDLEMYDLVDDMDLLRMSIQDSLKAAGPTFVLGNRLRSSRGELAKLKANLEEATAQAQAHKKAAEGLKAEKGSLRSQIKQLEADVKRKDELISALETGRDELLHKTEALQGEISDAKETTVIDYKASEDFQEATRRYYVAGFEHFRKRAALAFGGVQDWSIVKIFDDEETTAVEEGSEDEEGEDVVQSKERVATPSDVPSSTPDGPQGDDSAVGPVGGQAVSVDDQIDPPPVGDEV</sequence>
<name>A0A2N9HNR5_FAGSY</name>
<evidence type="ECO:0000259" key="3">
    <source>
        <dbReference type="Pfam" id="PF04195"/>
    </source>
</evidence>
<feature type="domain" description="Transposase (putative) gypsy type" evidence="3">
    <location>
        <begin position="556"/>
        <end position="605"/>
    </location>
</feature>
<dbReference type="Pfam" id="PF04195">
    <property type="entry name" value="Transposase_28"/>
    <property type="match status" value="1"/>
</dbReference>
<evidence type="ECO:0000313" key="4">
    <source>
        <dbReference type="EMBL" id="SPD15817.1"/>
    </source>
</evidence>
<feature type="region of interest" description="Disordered" evidence="2">
    <location>
        <begin position="450"/>
        <end position="500"/>
    </location>
</feature>
<protein>
    <recommendedName>
        <fullName evidence="3">Transposase (putative) gypsy type domain-containing protein</fullName>
    </recommendedName>
</protein>
<accession>A0A2N9HNR5</accession>
<dbReference type="InterPro" id="IPR007321">
    <property type="entry name" value="Transposase_28"/>
</dbReference>
<dbReference type="PANTHER" id="PTHR31099:SF49">
    <property type="entry name" value="MYOSIN HEAVY CHAIN-LIKE PROTEIN"/>
    <property type="match status" value="1"/>
</dbReference>
<feature type="coiled-coil region" evidence="1">
    <location>
        <begin position="773"/>
        <end position="800"/>
    </location>
</feature>
<evidence type="ECO:0000256" key="2">
    <source>
        <dbReference type="SAM" id="MobiDB-lite"/>
    </source>
</evidence>
<feature type="region of interest" description="Disordered" evidence="2">
    <location>
        <begin position="1060"/>
        <end position="1126"/>
    </location>
</feature>
<keyword evidence="1" id="KW-0175">Coiled coil</keyword>